<gene>
    <name evidence="1" type="ORF">acsn021_09660</name>
</gene>
<dbReference type="KEGG" id="acel:acsn021_09660"/>
<name>A0A6S6QZX6_9FIRM</name>
<proteinExistence type="predicted"/>
<protein>
    <submittedName>
        <fullName evidence="1">Uncharacterized protein</fullName>
    </submittedName>
</protein>
<keyword evidence="2" id="KW-1185">Reference proteome</keyword>
<dbReference type="EMBL" id="AP023367">
    <property type="protein sequence ID" value="BCJ93397.1"/>
    <property type="molecule type" value="Genomic_DNA"/>
</dbReference>
<evidence type="ECO:0000313" key="1">
    <source>
        <dbReference type="EMBL" id="BCJ93397.1"/>
    </source>
</evidence>
<dbReference type="RefSeq" id="WP_184090527.1">
    <property type="nucleotide sequence ID" value="NZ_AP023367.1"/>
</dbReference>
<accession>A0A6S6QZX6</accession>
<dbReference type="Proteomes" id="UP000515561">
    <property type="component" value="Chromosome"/>
</dbReference>
<dbReference type="Gene3D" id="3.90.70.10">
    <property type="entry name" value="Cysteine proteinases"/>
    <property type="match status" value="1"/>
</dbReference>
<organism evidence="1 2">
    <name type="scientific">Anaerocolumna cellulosilytica</name>
    <dbReference type="NCBI Taxonomy" id="433286"/>
    <lineage>
        <taxon>Bacteria</taxon>
        <taxon>Bacillati</taxon>
        <taxon>Bacillota</taxon>
        <taxon>Clostridia</taxon>
        <taxon>Lachnospirales</taxon>
        <taxon>Lachnospiraceae</taxon>
        <taxon>Anaerocolumna</taxon>
    </lineage>
</organism>
<dbReference type="Pfam" id="PF13529">
    <property type="entry name" value="Peptidase_C39_2"/>
    <property type="match status" value="1"/>
</dbReference>
<dbReference type="InterPro" id="IPR039564">
    <property type="entry name" value="Peptidase_C39-like"/>
</dbReference>
<dbReference type="AlphaFoldDB" id="A0A6S6QZX6"/>
<reference evidence="1 2" key="1">
    <citation type="journal article" date="2016" name="Int. J. Syst. Evol. Microbiol.">
        <title>Descriptions of Anaerotaenia torta gen. nov., sp. nov. and Anaerocolumna cellulosilytica gen. nov., sp. nov. isolated from a methanogenic reactor of cattle waste.</title>
        <authorList>
            <person name="Uek A."/>
            <person name="Ohtaki Y."/>
            <person name="Kaku N."/>
            <person name="Ueki K."/>
        </authorList>
    </citation>
    <scope>NUCLEOTIDE SEQUENCE [LARGE SCALE GENOMIC DNA]</scope>
    <source>
        <strain evidence="1 2">SN021</strain>
    </source>
</reference>
<sequence>MRKKQKFTIFIICILLIGITGFGYAITHKTEVKNQLRRFQYFIELSERKNEVPEYKVILKNYNKYPTDLLQLALDNVEAVEFVKDYINEKDKSIDINLIDDFNYDNVPLLIQWDKRWGYSSYGDNIIGINGCGPTCMSMVYTALTGDVSMNPKAMSEFCMESGFYNENGTIWTFMTEGARILGIYSREAELNEEGMIKELDNNHLIILSMKPGDFTQSGHFIVITGYDNNTFSIHDPNSILRSNKAWDYNTLKNQTKKMWIFSADTM</sequence>
<evidence type="ECO:0000313" key="2">
    <source>
        <dbReference type="Proteomes" id="UP000515561"/>
    </source>
</evidence>